<organism evidence="6 7">
    <name type="scientific">Ramazzottius varieornatus</name>
    <name type="common">Water bear</name>
    <name type="synonym">Tardigrade</name>
    <dbReference type="NCBI Taxonomy" id="947166"/>
    <lineage>
        <taxon>Eukaryota</taxon>
        <taxon>Metazoa</taxon>
        <taxon>Ecdysozoa</taxon>
        <taxon>Tardigrada</taxon>
        <taxon>Eutardigrada</taxon>
        <taxon>Parachela</taxon>
        <taxon>Hypsibioidea</taxon>
        <taxon>Ramazzottiidae</taxon>
        <taxon>Ramazzottius</taxon>
    </lineage>
</organism>
<evidence type="ECO:0000313" key="7">
    <source>
        <dbReference type="Proteomes" id="UP000186922"/>
    </source>
</evidence>
<comment type="subcellular location">
    <subcellularLocation>
        <location evidence="1">Cytoplasm</location>
        <location evidence="1">Cytoskeleton</location>
    </subcellularLocation>
</comment>
<dbReference type="GO" id="GO:0006897">
    <property type="term" value="P:endocytosis"/>
    <property type="evidence" value="ECO:0007669"/>
    <property type="project" value="InterPro"/>
</dbReference>
<sequence>MDSTDGPHKVKVSNGARSKEAVDKLVGEIEKSEAEARVLLRDLKKFFEVQDNIRKSEIKLVSGLRKNSTVSGAKSASAGLVTVIHRWSDFLQDLKSLVGKLDSASSDSLKEYLGLISTYRAGVKRLDNAVQDQARASARWKKVEKEGKYSVTTAKLAELTRELTEAEIAVDSLTAGLERKLQCVLDKSNEFFPPLMTTIAANQRELYQVSYKEYDCLSRVINQQSSISERELEERTRNLLMELDALSIVDKPKDAPSGVP</sequence>
<dbReference type="Gene3D" id="1.20.1270.60">
    <property type="entry name" value="Arfaptin homology (AH) domain/BAR domain"/>
    <property type="match status" value="1"/>
</dbReference>
<name>A0A1D1V1D8_RAMVA</name>
<feature type="domain" description="BAR" evidence="5">
    <location>
        <begin position="25"/>
        <end position="212"/>
    </location>
</feature>
<evidence type="ECO:0000259" key="5">
    <source>
        <dbReference type="Pfam" id="PF03114"/>
    </source>
</evidence>
<dbReference type="GO" id="GO:0015629">
    <property type="term" value="C:actin cytoskeleton"/>
    <property type="evidence" value="ECO:0007669"/>
    <property type="project" value="TreeGrafter"/>
</dbReference>
<evidence type="ECO:0000256" key="2">
    <source>
        <dbReference type="ARBA" id="ARBA00022490"/>
    </source>
</evidence>
<feature type="coiled-coil region" evidence="4">
    <location>
        <begin position="149"/>
        <end position="176"/>
    </location>
</feature>
<accession>A0A1D1V1D8</accession>
<evidence type="ECO:0000256" key="3">
    <source>
        <dbReference type="ARBA" id="ARBA00023212"/>
    </source>
</evidence>
<dbReference type="GO" id="GO:0097320">
    <property type="term" value="P:plasma membrane tubulation"/>
    <property type="evidence" value="ECO:0007669"/>
    <property type="project" value="TreeGrafter"/>
</dbReference>
<evidence type="ECO:0000313" key="6">
    <source>
        <dbReference type="EMBL" id="GAU92543.1"/>
    </source>
</evidence>
<evidence type="ECO:0000256" key="4">
    <source>
        <dbReference type="SAM" id="Coils"/>
    </source>
</evidence>
<dbReference type="EMBL" id="BDGG01000002">
    <property type="protein sequence ID" value="GAU92543.1"/>
    <property type="molecule type" value="Genomic_DNA"/>
</dbReference>
<dbReference type="GO" id="GO:0008289">
    <property type="term" value="F:lipid binding"/>
    <property type="evidence" value="ECO:0007669"/>
    <property type="project" value="TreeGrafter"/>
</dbReference>
<proteinExistence type="predicted"/>
<protein>
    <recommendedName>
        <fullName evidence="5">BAR domain-containing protein</fullName>
    </recommendedName>
</protein>
<dbReference type="InterPro" id="IPR027267">
    <property type="entry name" value="AH/BAR_dom_sf"/>
</dbReference>
<dbReference type="PANTHER" id="PTHR47174">
    <property type="entry name" value="BRIDGING INTEGRATOR 3"/>
    <property type="match status" value="1"/>
</dbReference>
<dbReference type="GO" id="GO:0051666">
    <property type="term" value="P:actin cortical patch localization"/>
    <property type="evidence" value="ECO:0007669"/>
    <property type="project" value="InterPro"/>
</dbReference>
<comment type="caution">
    <text evidence="6">The sequence shown here is derived from an EMBL/GenBank/DDBJ whole genome shotgun (WGS) entry which is preliminary data.</text>
</comment>
<dbReference type="InterPro" id="IPR004148">
    <property type="entry name" value="BAR_dom"/>
</dbReference>
<keyword evidence="2" id="KW-0963">Cytoplasm</keyword>
<dbReference type="SUPFAM" id="SSF103657">
    <property type="entry name" value="BAR/IMD domain-like"/>
    <property type="match status" value="1"/>
</dbReference>
<keyword evidence="3" id="KW-0206">Cytoskeleton</keyword>
<dbReference type="AlphaFoldDB" id="A0A1D1V1D8"/>
<dbReference type="PANTHER" id="PTHR47174:SF3">
    <property type="entry name" value="BRIDGING INTEGRATOR 3"/>
    <property type="match status" value="1"/>
</dbReference>
<evidence type="ECO:0000256" key="1">
    <source>
        <dbReference type="ARBA" id="ARBA00004245"/>
    </source>
</evidence>
<dbReference type="InterPro" id="IPR046982">
    <property type="entry name" value="BIN3/RVS161-like"/>
</dbReference>
<dbReference type="Pfam" id="PF03114">
    <property type="entry name" value="BAR"/>
    <property type="match status" value="1"/>
</dbReference>
<keyword evidence="7" id="KW-1185">Reference proteome</keyword>
<keyword evidence="4" id="KW-0175">Coiled coil</keyword>
<gene>
    <name evidence="6" type="primary">RvY_04612-1</name>
    <name evidence="6" type="synonym">RvY_04612.1</name>
    <name evidence="6" type="ORF">RvY_04612</name>
</gene>
<reference evidence="6 7" key="1">
    <citation type="journal article" date="2016" name="Nat. Commun.">
        <title>Extremotolerant tardigrade genome and improved radiotolerance of human cultured cells by tardigrade-unique protein.</title>
        <authorList>
            <person name="Hashimoto T."/>
            <person name="Horikawa D.D."/>
            <person name="Saito Y."/>
            <person name="Kuwahara H."/>
            <person name="Kozuka-Hata H."/>
            <person name="Shin-I T."/>
            <person name="Minakuchi Y."/>
            <person name="Ohishi K."/>
            <person name="Motoyama A."/>
            <person name="Aizu T."/>
            <person name="Enomoto A."/>
            <person name="Kondo K."/>
            <person name="Tanaka S."/>
            <person name="Hara Y."/>
            <person name="Koshikawa S."/>
            <person name="Sagara H."/>
            <person name="Miura T."/>
            <person name="Yokobori S."/>
            <person name="Miyagawa K."/>
            <person name="Suzuki Y."/>
            <person name="Kubo T."/>
            <person name="Oyama M."/>
            <person name="Kohara Y."/>
            <person name="Fujiyama A."/>
            <person name="Arakawa K."/>
            <person name="Katayama T."/>
            <person name="Toyoda A."/>
            <person name="Kunieda T."/>
        </authorList>
    </citation>
    <scope>NUCLEOTIDE SEQUENCE [LARGE SCALE GENOMIC DNA]</scope>
    <source>
        <strain evidence="6 7">YOKOZUNA-1</strain>
    </source>
</reference>
<dbReference type="GO" id="GO:0005737">
    <property type="term" value="C:cytoplasm"/>
    <property type="evidence" value="ECO:0007669"/>
    <property type="project" value="InterPro"/>
</dbReference>
<dbReference type="Proteomes" id="UP000186922">
    <property type="component" value="Unassembled WGS sequence"/>
</dbReference>